<dbReference type="Proteomes" id="UP001377567">
    <property type="component" value="Unassembled WGS sequence"/>
</dbReference>
<dbReference type="GO" id="GO:0051082">
    <property type="term" value="F:unfolded protein binding"/>
    <property type="evidence" value="ECO:0007669"/>
    <property type="project" value="InterPro"/>
</dbReference>
<dbReference type="InterPro" id="IPR001305">
    <property type="entry name" value="HSP_DnaJ_Cys-rich_dom"/>
</dbReference>
<dbReference type="PANTHER" id="PTHR43096:SF52">
    <property type="entry name" value="DNAJ HOMOLOG 1, MITOCHONDRIAL-RELATED"/>
    <property type="match status" value="1"/>
</dbReference>
<dbReference type="GO" id="GO:0008270">
    <property type="term" value="F:zinc ion binding"/>
    <property type="evidence" value="ECO:0007669"/>
    <property type="project" value="UniProtKB-KW"/>
</dbReference>
<keyword evidence="3 7" id="KW-0863">Zinc-finger</keyword>
<feature type="domain" description="J" evidence="9">
    <location>
        <begin position="64"/>
        <end position="128"/>
    </location>
</feature>
<keyword evidence="2" id="KW-0677">Repeat</keyword>
<feature type="zinc finger region" description="CR-type" evidence="7">
    <location>
        <begin position="226"/>
        <end position="306"/>
    </location>
</feature>
<dbReference type="GO" id="GO:0051603">
    <property type="term" value="P:proteolysis involved in protein catabolic process"/>
    <property type="evidence" value="ECO:0007669"/>
    <property type="project" value="UniProtKB-ARBA"/>
</dbReference>
<evidence type="ECO:0000256" key="2">
    <source>
        <dbReference type="ARBA" id="ARBA00022737"/>
    </source>
</evidence>
<evidence type="ECO:0000259" key="10">
    <source>
        <dbReference type="PROSITE" id="PS51188"/>
    </source>
</evidence>
<dbReference type="Gene3D" id="2.10.230.10">
    <property type="entry name" value="Heat shock protein DnaJ, cysteine-rich domain"/>
    <property type="match status" value="1"/>
</dbReference>
<dbReference type="InterPro" id="IPR002939">
    <property type="entry name" value="DnaJ_C"/>
</dbReference>
<evidence type="ECO:0000256" key="8">
    <source>
        <dbReference type="SAM" id="MobiDB-lite"/>
    </source>
</evidence>
<name>A0AAV5RRD2_MAUHU</name>
<evidence type="ECO:0000259" key="9">
    <source>
        <dbReference type="PROSITE" id="PS50076"/>
    </source>
</evidence>
<keyword evidence="5" id="KW-0143">Chaperone</keyword>
<evidence type="ECO:0000256" key="6">
    <source>
        <dbReference type="ARBA" id="ARBA00072890"/>
    </source>
</evidence>
<dbReference type="SMART" id="SM00271">
    <property type="entry name" value="DnaJ"/>
    <property type="match status" value="1"/>
</dbReference>
<dbReference type="Pfam" id="PF00226">
    <property type="entry name" value="DnaJ"/>
    <property type="match status" value="1"/>
</dbReference>
<proteinExistence type="inferred from homology"/>
<comment type="caution">
    <text evidence="11">The sequence shown here is derived from an EMBL/GenBank/DDBJ whole genome shotgun (WGS) entry which is preliminary data.</text>
</comment>
<dbReference type="CDD" id="cd06257">
    <property type="entry name" value="DnaJ"/>
    <property type="match status" value="1"/>
</dbReference>
<dbReference type="InterPro" id="IPR012724">
    <property type="entry name" value="DnaJ"/>
</dbReference>
<dbReference type="SUPFAM" id="SSF49493">
    <property type="entry name" value="HSP40/DnaJ peptide-binding domain"/>
    <property type="match status" value="2"/>
</dbReference>
<dbReference type="GO" id="GO:0005737">
    <property type="term" value="C:cytoplasm"/>
    <property type="evidence" value="ECO:0007669"/>
    <property type="project" value="TreeGrafter"/>
</dbReference>
<dbReference type="HAMAP" id="MF_01152">
    <property type="entry name" value="DnaJ"/>
    <property type="match status" value="1"/>
</dbReference>
<dbReference type="PROSITE" id="PS51188">
    <property type="entry name" value="ZF_CR"/>
    <property type="match status" value="1"/>
</dbReference>
<gene>
    <name evidence="11" type="ORF">DAKH74_005760</name>
</gene>
<organism evidence="11 12">
    <name type="scientific">Maudiozyma humilis</name>
    <name type="common">Sour dough yeast</name>
    <name type="synonym">Kazachstania humilis</name>
    <dbReference type="NCBI Taxonomy" id="51915"/>
    <lineage>
        <taxon>Eukaryota</taxon>
        <taxon>Fungi</taxon>
        <taxon>Dikarya</taxon>
        <taxon>Ascomycota</taxon>
        <taxon>Saccharomycotina</taxon>
        <taxon>Saccharomycetes</taxon>
        <taxon>Saccharomycetales</taxon>
        <taxon>Saccharomycetaceae</taxon>
        <taxon>Maudiozyma</taxon>
    </lineage>
</organism>
<dbReference type="GO" id="GO:0005524">
    <property type="term" value="F:ATP binding"/>
    <property type="evidence" value="ECO:0007669"/>
    <property type="project" value="InterPro"/>
</dbReference>
<dbReference type="InterPro" id="IPR036410">
    <property type="entry name" value="HSP_DnaJ_Cys-rich_dom_sf"/>
</dbReference>
<dbReference type="PROSITE" id="PS00636">
    <property type="entry name" value="DNAJ_1"/>
    <property type="match status" value="1"/>
</dbReference>
<dbReference type="InterPro" id="IPR036869">
    <property type="entry name" value="J_dom_sf"/>
</dbReference>
<evidence type="ECO:0000256" key="5">
    <source>
        <dbReference type="ARBA" id="ARBA00023186"/>
    </source>
</evidence>
<keyword evidence="1 7" id="KW-0479">Metal-binding</keyword>
<dbReference type="FunFam" id="2.10.230.10:FF:000002">
    <property type="entry name" value="Molecular chaperone DnaJ"/>
    <property type="match status" value="1"/>
</dbReference>
<evidence type="ECO:0000256" key="7">
    <source>
        <dbReference type="PROSITE-ProRule" id="PRU00546"/>
    </source>
</evidence>
<dbReference type="SUPFAM" id="SSF57938">
    <property type="entry name" value="DnaJ/Hsp40 cysteine-rich domain"/>
    <property type="match status" value="1"/>
</dbReference>
<dbReference type="GO" id="GO:0031072">
    <property type="term" value="F:heat shock protein binding"/>
    <property type="evidence" value="ECO:0007669"/>
    <property type="project" value="InterPro"/>
</dbReference>
<sequence length="527" mass="56277">MIGVSARAPFVSARSLYNVVAAQGRVCAGSALHNPLTSSHRSQGPLVFSSRFHASAVAAQSIKDPYQALGIDKNASQTDIKKAYRKLAKKYHPDINKEPDAEKKFHDLQNAYEILSDETKRKQYDQYGPAAFDPNFGASQGQGHPGFGGFGGGGQAGSPFGDFGGINFEDLFGAAFSGRNGGSAGGSPFGGAAGGRSSRMNMFREYKGDSIHVSCKLDFKDAVFGKKNVKLTFNTFDPCHTCHGSGMKLGAEKHTCSGCHGSGTKVHVRGGFQMMSTCDECQGEGSTVKAEDVCHTCHGDGVEFTRNKSINVDLPNGLQDGDAIRVSNQGSYPQMAVDPEMAKNIKMTRGDIIVTIRVDKDPKFSIQNKYDIWYVKEIPITTAALGGTVEIPTVDGTKIRLKVQGGTQQGDVISIPNMGVPRSSLLSQASRGSMKVQYKIVIRKPQSKAEQCLWEALADVTHDTSAKKTMNLSLNDLEDGNTSSFSTGENGTGSSGSAASNPDEPGALGRLETFISKAFKKIKGDKK</sequence>
<evidence type="ECO:0000256" key="3">
    <source>
        <dbReference type="ARBA" id="ARBA00022771"/>
    </source>
</evidence>
<dbReference type="CDD" id="cd10719">
    <property type="entry name" value="DnaJ_zf"/>
    <property type="match status" value="1"/>
</dbReference>
<feature type="compositionally biased region" description="Low complexity" evidence="8">
    <location>
        <begin position="480"/>
        <end position="489"/>
    </location>
</feature>
<dbReference type="InterPro" id="IPR018253">
    <property type="entry name" value="DnaJ_domain_CS"/>
</dbReference>
<dbReference type="CDD" id="cd10747">
    <property type="entry name" value="DnaJ_C"/>
    <property type="match status" value="1"/>
</dbReference>
<evidence type="ECO:0000313" key="11">
    <source>
        <dbReference type="EMBL" id="GMM53960.1"/>
    </source>
</evidence>
<dbReference type="InterPro" id="IPR008971">
    <property type="entry name" value="HSP40/DnaJ_pept-bd"/>
</dbReference>
<feature type="domain" description="CR-type" evidence="10">
    <location>
        <begin position="226"/>
        <end position="306"/>
    </location>
</feature>
<dbReference type="PROSITE" id="PS50076">
    <property type="entry name" value="DNAJ_2"/>
    <property type="match status" value="1"/>
</dbReference>
<dbReference type="PANTHER" id="PTHR43096">
    <property type="entry name" value="DNAJ HOMOLOG 1, MITOCHONDRIAL-RELATED"/>
    <property type="match status" value="1"/>
</dbReference>
<protein>
    <recommendedName>
        <fullName evidence="6">DnaJ homolog 1, mitochondrial</fullName>
    </recommendedName>
</protein>
<dbReference type="InterPro" id="IPR001623">
    <property type="entry name" value="DnaJ_domain"/>
</dbReference>
<dbReference type="GO" id="GO:0009408">
    <property type="term" value="P:response to heat"/>
    <property type="evidence" value="ECO:0007669"/>
    <property type="project" value="InterPro"/>
</dbReference>
<dbReference type="Pfam" id="PF01556">
    <property type="entry name" value="DnaJ_C"/>
    <property type="match status" value="1"/>
</dbReference>
<evidence type="ECO:0000256" key="4">
    <source>
        <dbReference type="ARBA" id="ARBA00022833"/>
    </source>
</evidence>
<dbReference type="EMBL" id="BTGD01000001">
    <property type="protein sequence ID" value="GMM53960.1"/>
    <property type="molecule type" value="Genomic_DNA"/>
</dbReference>
<dbReference type="PRINTS" id="PR00625">
    <property type="entry name" value="JDOMAIN"/>
</dbReference>
<evidence type="ECO:0000256" key="1">
    <source>
        <dbReference type="ARBA" id="ARBA00022723"/>
    </source>
</evidence>
<dbReference type="Gene3D" id="1.10.287.110">
    <property type="entry name" value="DnaJ domain"/>
    <property type="match status" value="1"/>
</dbReference>
<evidence type="ECO:0000313" key="12">
    <source>
        <dbReference type="Proteomes" id="UP001377567"/>
    </source>
</evidence>
<keyword evidence="12" id="KW-1185">Reference proteome</keyword>
<keyword evidence="4 7" id="KW-0862">Zinc</keyword>
<dbReference type="FunFam" id="2.60.260.20:FF:000005">
    <property type="entry name" value="Chaperone protein dnaJ 1, mitochondrial"/>
    <property type="match status" value="1"/>
</dbReference>
<feature type="region of interest" description="Disordered" evidence="8">
    <location>
        <begin position="474"/>
        <end position="508"/>
    </location>
</feature>
<dbReference type="GO" id="GO:0042026">
    <property type="term" value="P:protein refolding"/>
    <property type="evidence" value="ECO:0007669"/>
    <property type="project" value="TreeGrafter"/>
</dbReference>
<dbReference type="Pfam" id="PF00684">
    <property type="entry name" value="DnaJ_CXXCXGXG"/>
    <property type="match status" value="1"/>
</dbReference>
<reference evidence="11 12" key="1">
    <citation type="journal article" date="2023" name="Elife">
        <title>Identification of key yeast species and microbe-microbe interactions impacting larval growth of Drosophila in the wild.</title>
        <authorList>
            <person name="Mure A."/>
            <person name="Sugiura Y."/>
            <person name="Maeda R."/>
            <person name="Honda K."/>
            <person name="Sakurai N."/>
            <person name="Takahashi Y."/>
            <person name="Watada M."/>
            <person name="Katoh T."/>
            <person name="Gotoh A."/>
            <person name="Gotoh Y."/>
            <person name="Taniguchi I."/>
            <person name="Nakamura K."/>
            <person name="Hayashi T."/>
            <person name="Katayama T."/>
            <person name="Uemura T."/>
            <person name="Hattori Y."/>
        </authorList>
    </citation>
    <scope>NUCLEOTIDE SEQUENCE [LARGE SCALE GENOMIC DNA]</scope>
    <source>
        <strain evidence="11 12">KH-74</strain>
    </source>
</reference>
<dbReference type="AlphaFoldDB" id="A0AAV5RRD2"/>
<accession>A0AAV5RRD2</accession>
<dbReference type="Gene3D" id="2.60.260.20">
    <property type="entry name" value="Urease metallochaperone UreE, N-terminal domain"/>
    <property type="match status" value="2"/>
</dbReference>
<dbReference type="SUPFAM" id="SSF46565">
    <property type="entry name" value="Chaperone J-domain"/>
    <property type="match status" value="1"/>
</dbReference>